<evidence type="ECO:0008006" key="2">
    <source>
        <dbReference type="Google" id="ProtNLM"/>
    </source>
</evidence>
<dbReference type="AlphaFoldDB" id="A0A6S6T9E0"/>
<dbReference type="InterPro" id="IPR011727">
    <property type="entry name" value="CHP02117"/>
</dbReference>
<organism evidence="1">
    <name type="scientific">uncultured Sulfurovum sp</name>
    <dbReference type="NCBI Taxonomy" id="269237"/>
    <lineage>
        <taxon>Bacteria</taxon>
        <taxon>Pseudomonadati</taxon>
        <taxon>Campylobacterota</taxon>
        <taxon>Epsilonproteobacteria</taxon>
        <taxon>Campylobacterales</taxon>
        <taxon>Sulfurovaceae</taxon>
        <taxon>Sulfurovum</taxon>
        <taxon>environmental samples</taxon>
    </lineage>
</organism>
<evidence type="ECO:0000313" key="1">
    <source>
        <dbReference type="EMBL" id="CAA6815923.1"/>
    </source>
</evidence>
<reference evidence="1" key="1">
    <citation type="submission" date="2020-01" db="EMBL/GenBank/DDBJ databases">
        <authorList>
            <person name="Meier V. D."/>
            <person name="Meier V D."/>
        </authorList>
    </citation>
    <scope>NUCLEOTIDE SEQUENCE</scope>
    <source>
        <strain evidence="1">HLG_WM_MAG_06</strain>
    </source>
</reference>
<protein>
    <recommendedName>
        <fullName evidence="2">DUF2459 domain-containing protein</fullName>
    </recommendedName>
</protein>
<name>A0A6S6T9E0_9BACT</name>
<sequence>MFTLFPKKSINYPEQTKKVYILHNDLHSDIVFNIKELNISKFEKFKNKKFGYLSFGWGDKETYLNTLDIKDIKISTTLKALLINSPSLMHVSYLKDIHLYKNVKTIRLSKAQQKVLKKSILNTFNFQGTTYKGYAQEDIFYTAKGKYNLIDTCNTWTGDKLREVNVSMSHWTPFSWSVTTNLP</sequence>
<proteinExistence type="predicted"/>
<dbReference type="Pfam" id="PF09601">
    <property type="entry name" value="DUF2459"/>
    <property type="match status" value="1"/>
</dbReference>
<accession>A0A6S6T9E0</accession>
<dbReference type="EMBL" id="CACVAP010000083">
    <property type="protein sequence ID" value="CAA6815923.1"/>
    <property type="molecule type" value="Genomic_DNA"/>
</dbReference>
<gene>
    <name evidence="1" type="ORF">HELGO_WM7159</name>
</gene>